<protein>
    <recommendedName>
        <fullName evidence="5">Glycosyltransferase</fullName>
    </recommendedName>
</protein>
<dbReference type="OrthoDB" id="5835829at2759"/>
<dbReference type="SUPFAM" id="SSF53756">
    <property type="entry name" value="UDP-Glycosyltransferase/glycogen phosphorylase"/>
    <property type="match status" value="1"/>
</dbReference>
<accession>A0A5N6PVQ6</accession>
<evidence type="ECO:0000313" key="4">
    <source>
        <dbReference type="Proteomes" id="UP000326396"/>
    </source>
</evidence>
<reference evidence="3 4" key="1">
    <citation type="submission" date="2019-05" db="EMBL/GenBank/DDBJ databases">
        <title>Mikania micrantha, genome provides insights into the molecular mechanism of rapid growth.</title>
        <authorList>
            <person name="Liu B."/>
        </authorList>
    </citation>
    <scope>NUCLEOTIDE SEQUENCE [LARGE SCALE GENOMIC DNA]</scope>
    <source>
        <strain evidence="3">NLD-2019</strain>
        <tissue evidence="3">Leaf</tissue>
    </source>
</reference>
<evidence type="ECO:0008006" key="5">
    <source>
        <dbReference type="Google" id="ProtNLM"/>
    </source>
</evidence>
<dbReference type="GO" id="GO:0008194">
    <property type="term" value="F:UDP-glycosyltransferase activity"/>
    <property type="evidence" value="ECO:0007669"/>
    <property type="project" value="InterPro"/>
</dbReference>
<dbReference type="PANTHER" id="PTHR48045">
    <property type="entry name" value="UDP-GLYCOSYLTRANSFERASE 72B1"/>
    <property type="match status" value="1"/>
</dbReference>
<dbReference type="Gene3D" id="3.40.50.2000">
    <property type="entry name" value="Glycogen Phosphorylase B"/>
    <property type="match status" value="3"/>
</dbReference>
<comment type="caution">
    <text evidence="3">The sequence shown here is derived from an EMBL/GenBank/DDBJ whole genome shotgun (WGS) entry which is preliminary data.</text>
</comment>
<proteinExistence type="inferred from homology"/>
<dbReference type="CDD" id="cd03784">
    <property type="entry name" value="GT1_Gtf-like"/>
    <property type="match status" value="1"/>
</dbReference>
<dbReference type="InterPro" id="IPR002213">
    <property type="entry name" value="UDP_glucos_trans"/>
</dbReference>
<dbReference type="AlphaFoldDB" id="A0A5N6PVQ6"/>
<dbReference type="Proteomes" id="UP000326396">
    <property type="component" value="Linkage Group LG10"/>
</dbReference>
<gene>
    <name evidence="3" type="ORF">E3N88_04883</name>
</gene>
<comment type="similarity">
    <text evidence="1">Belongs to the UDP-glycosyltransferase family.</text>
</comment>
<dbReference type="FunFam" id="3.40.50.2000:FF:000037">
    <property type="entry name" value="Glycosyltransferase"/>
    <property type="match status" value="1"/>
</dbReference>
<evidence type="ECO:0000256" key="1">
    <source>
        <dbReference type="ARBA" id="ARBA00009995"/>
    </source>
</evidence>
<evidence type="ECO:0000256" key="2">
    <source>
        <dbReference type="ARBA" id="ARBA00022679"/>
    </source>
</evidence>
<dbReference type="EMBL" id="SZYD01000002">
    <property type="protein sequence ID" value="KAD7117615.1"/>
    <property type="molecule type" value="Genomic_DNA"/>
</dbReference>
<name>A0A5N6PVQ6_9ASTR</name>
<keyword evidence="2" id="KW-0808">Transferase</keyword>
<evidence type="ECO:0000313" key="3">
    <source>
        <dbReference type="EMBL" id="KAD7117615.1"/>
    </source>
</evidence>
<sequence length="458" mass="51083">MHLESCWCVLCGELNESAEHLFLSCRVAQLIWEEISKWCRISGNTWKLEHHRDRTEVEATPVISMAGNGDDKLHIAMFPWLAFGHLLPFLQLAKLMASKGHKISFISTPRNIDRLPKIPQPLTHLITFIQINLPKLQTLPENAESTRDLPINKGFVGSPETLMGCYDDPAPLEQSLKRPKWVSFESEVRPTAFQVARLQESSSASEENVSDVYRLGATVSGCDAVVVRSCFDFEPDWLNLLKKLYKKPIVPAGLLPAVVNDAGDGCWPEMKQWLDMHPKGSVVYIAFGTETKPNQYELTQLALGLELSGLPFFWVLIEGSSDDEVVVLPKGFEDRTRGRGVVCKVWVPQFKIVSHDSVGGLLIHSGMSSVVEGLQLGKPLVLLPFVLDQGLIASYLVEKKMACMVHRDDVDGSFTPESVADSLSLVMVSEDGKMYREKAKEMMSLFGDINVQDKRGSE</sequence>
<dbReference type="Pfam" id="PF00201">
    <property type="entry name" value="UDPGT"/>
    <property type="match status" value="1"/>
</dbReference>
<keyword evidence="4" id="KW-1185">Reference proteome</keyword>
<organism evidence="3 4">
    <name type="scientific">Mikania micrantha</name>
    <name type="common">bitter vine</name>
    <dbReference type="NCBI Taxonomy" id="192012"/>
    <lineage>
        <taxon>Eukaryota</taxon>
        <taxon>Viridiplantae</taxon>
        <taxon>Streptophyta</taxon>
        <taxon>Embryophyta</taxon>
        <taxon>Tracheophyta</taxon>
        <taxon>Spermatophyta</taxon>
        <taxon>Magnoliopsida</taxon>
        <taxon>eudicotyledons</taxon>
        <taxon>Gunneridae</taxon>
        <taxon>Pentapetalae</taxon>
        <taxon>asterids</taxon>
        <taxon>campanulids</taxon>
        <taxon>Asterales</taxon>
        <taxon>Asteraceae</taxon>
        <taxon>Asteroideae</taxon>
        <taxon>Heliantheae alliance</taxon>
        <taxon>Eupatorieae</taxon>
        <taxon>Mikania</taxon>
    </lineage>
</organism>
<dbReference type="PANTHER" id="PTHR48045:SF20">
    <property type="entry name" value="UDP-RHAMNOSE:RHAMNOSYLTRANSFERASE 1"/>
    <property type="match status" value="1"/>
</dbReference>